<dbReference type="PANTHER" id="PTHR24305:SF166">
    <property type="entry name" value="CYTOCHROME P450 12A4, MITOCHONDRIAL-RELATED"/>
    <property type="match status" value="1"/>
</dbReference>
<dbReference type="Gene3D" id="1.10.630.10">
    <property type="entry name" value="Cytochrome P450"/>
    <property type="match status" value="1"/>
</dbReference>
<keyword evidence="4" id="KW-0560">Oxidoreductase</keyword>
<dbReference type="CDD" id="cd11053">
    <property type="entry name" value="CYP110-like"/>
    <property type="match status" value="1"/>
</dbReference>
<comment type="similarity">
    <text evidence="2 4">Belongs to the cytochrome P450 family.</text>
</comment>
<dbReference type="GO" id="GO:0004497">
    <property type="term" value="F:monooxygenase activity"/>
    <property type="evidence" value="ECO:0007669"/>
    <property type="project" value="UniProtKB-KW"/>
</dbReference>
<dbReference type="AlphaFoldDB" id="A0A0I9TGA8"/>
<evidence type="ECO:0000256" key="2">
    <source>
        <dbReference type="ARBA" id="ARBA00010617"/>
    </source>
</evidence>
<dbReference type="PRINTS" id="PR00385">
    <property type="entry name" value="P450"/>
</dbReference>
<dbReference type="PANTHER" id="PTHR24305">
    <property type="entry name" value="CYTOCHROME P450"/>
    <property type="match status" value="1"/>
</dbReference>
<reference evidence="6 7" key="1">
    <citation type="submission" date="2015-05" db="EMBL/GenBank/DDBJ databases">
        <title>Genome sequence of Mycobacterium haemophilum.</title>
        <authorList>
            <person name="Greninger A.L."/>
            <person name="Cunningham G."/>
            <person name="Miller S."/>
        </authorList>
    </citation>
    <scope>NUCLEOTIDE SEQUENCE [LARGE SCALE GENOMIC DNA]</scope>
    <source>
        <strain evidence="7">UC1</strain>
    </source>
</reference>
<dbReference type="InterPro" id="IPR017972">
    <property type="entry name" value="Cyt_P450_CS"/>
</dbReference>
<dbReference type="PATRIC" id="fig|29311.18.peg.2120"/>
<evidence type="ECO:0000256" key="4">
    <source>
        <dbReference type="RuleBase" id="RU000461"/>
    </source>
</evidence>
<protein>
    <submittedName>
        <fullName evidence="6">Cytochrome P450</fullName>
    </submittedName>
</protein>
<evidence type="ECO:0000313" key="6">
    <source>
        <dbReference type="EMBL" id="KLO35176.1"/>
    </source>
</evidence>
<organism evidence="6 7">
    <name type="scientific">Mycobacterium haemophilum</name>
    <dbReference type="NCBI Taxonomy" id="29311"/>
    <lineage>
        <taxon>Bacteria</taxon>
        <taxon>Bacillati</taxon>
        <taxon>Actinomycetota</taxon>
        <taxon>Actinomycetes</taxon>
        <taxon>Mycobacteriales</taxon>
        <taxon>Mycobacteriaceae</taxon>
        <taxon>Mycobacterium</taxon>
    </lineage>
</organism>
<keyword evidence="3 4" id="KW-0479">Metal-binding</keyword>
<comment type="caution">
    <text evidence="6">The sequence shown here is derived from an EMBL/GenBank/DDBJ whole genome shotgun (WGS) entry which is preliminary data.</text>
</comment>
<evidence type="ECO:0000313" key="7">
    <source>
        <dbReference type="Proteomes" id="UP000036334"/>
    </source>
</evidence>
<dbReference type="OrthoDB" id="7376058at2"/>
<evidence type="ECO:0000256" key="3">
    <source>
        <dbReference type="PIRSR" id="PIRSR602401-1"/>
    </source>
</evidence>
<keyword evidence="7" id="KW-1185">Reference proteome</keyword>
<name>A0A0I9TGA8_9MYCO</name>
<dbReference type="GO" id="GO:0016705">
    <property type="term" value="F:oxidoreductase activity, acting on paired donors, with incorporation or reduction of molecular oxygen"/>
    <property type="evidence" value="ECO:0007669"/>
    <property type="project" value="InterPro"/>
</dbReference>
<keyword evidence="4" id="KW-0503">Monooxygenase</keyword>
<evidence type="ECO:0000256" key="5">
    <source>
        <dbReference type="SAM" id="MobiDB-lite"/>
    </source>
</evidence>
<dbReference type="GO" id="GO:0020037">
    <property type="term" value="F:heme binding"/>
    <property type="evidence" value="ECO:0007669"/>
    <property type="project" value="InterPro"/>
</dbReference>
<gene>
    <name evidence="6" type="ORF">ABH38_16885</name>
</gene>
<dbReference type="InterPro" id="IPR050121">
    <property type="entry name" value="Cytochrome_P450_monoxygenase"/>
</dbReference>
<dbReference type="InterPro" id="IPR036396">
    <property type="entry name" value="Cyt_P450_sf"/>
</dbReference>
<dbReference type="InterPro" id="IPR001128">
    <property type="entry name" value="Cyt_P450"/>
</dbReference>
<evidence type="ECO:0000256" key="1">
    <source>
        <dbReference type="ARBA" id="ARBA00001971"/>
    </source>
</evidence>
<keyword evidence="3 4" id="KW-0408">Iron</keyword>
<dbReference type="Proteomes" id="UP000036334">
    <property type="component" value="Unassembled WGS sequence"/>
</dbReference>
<proteinExistence type="inferred from homology"/>
<accession>A0A0I9TGA8</accession>
<dbReference type="RefSeq" id="WP_047316076.1">
    <property type="nucleotide sequence ID" value="NZ_LDPQ01000020.1"/>
</dbReference>
<feature type="binding site" description="axial binding residue" evidence="3">
    <location>
        <position position="382"/>
    </location>
    <ligand>
        <name>heme</name>
        <dbReference type="ChEBI" id="CHEBI:30413"/>
    </ligand>
    <ligandPart>
        <name>Fe</name>
        <dbReference type="ChEBI" id="CHEBI:18248"/>
    </ligandPart>
</feature>
<dbReference type="GO" id="GO:0005506">
    <property type="term" value="F:iron ion binding"/>
    <property type="evidence" value="ECO:0007669"/>
    <property type="project" value="InterPro"/>
</dbReference>
<dbReference type="PRINTS" id="PR00463">
    <property type="entry name" value="EP450I"/>
</dbReference>
<dbReference type="InterPro" id="IPR002401">
    <property type="entry name" value="Cyt_P450_E_grp-I"/>
</dbReference>
<feature type="region of interest" description="Disordered" evidence="5">
    <location>
        <begin position="436"/>
        <end position="457"/>
    </location>
</feature>
<dbReference type="Pfam" id="PF00067">
    <property type="entry name" value="p450"/>
    <property type="match status" value="1"/>
</dbReference>
<keyword evidence="3 4" id="KW-0349">Heme</keyword>
<comment type="cofactor">
    <cofactor evidence="1 3">
        <name>heme</name>
        <dbReference type="ChEBI" id="CHEBI:30413"/>
    </cofactor>
</comment>
<dbReference type="SUPFAM" id="SSF48264">
    <property type="entry name" value="Cytochrome P450"/>
    <property type="match status" value="1"/>
</dbReference>
<sequence length="457" mass="50283">MAEATNDPIRLPAGPKLPMPIQGWGLAFARNRARSWVTKRYGSTYCLNLPFYGHSLVVSEPSLLKELFVSASDLVSRPAIVGRVLGPGSLFSLTGAEHRRRRKLLVPPFHGKRMETYSAIVEEEFMSEARTWPEGIEFESLSAMARITGNVFLRAVFGASGAVFDDLRYLAPRTLPLAGRLLAAPEWLRRDLGPWSPWAKVQAARKLFDDLVAQLIAEARADPNPEARTDILALMLQARYDDGSPITDAHISDELLTLLVAGLETTATTLTWTVERLRRSPDVMAQLVDEVDNGGTALAQATIWEVQRYRPALSFVARRAETRMRLGQWVVPEGHCVIADIWAAHHASDSFEEPERFDPSRFADGPPESYAWVPFGGGMHRCIGAAFANMQMTTVLRTLLREFELSGTDAPAEPVHFRGVANAPGRGGRVVVRRRSAGSHGGYASGDATLRSVNDAS</sequence>
<dbReference type="EMBL" id="LDPR01000017">
    <property type="protein sequence ID" value="KLO35176.1"/>
    <property type="molecule type" value="Genomic_DNA"/>
</dbReference>
<dbReference type="STRING" id="1202450.B586_06800"/>
<dbReference type="PROSITE" id="PS00086">
    <property type="entry name" value="CYTOCHROME_P450"/>
    <property type="match status" value="1"/>
</dbReference>